<organism evidence="1 2">
    <name type="scientific">Deinococcus malanensis</name>
    <dbReference type="NCBI Taxonomy" id="1706855"/>
    <lineage>
        <taxon>Bacteria</taxon>
        <taxon>Thermotogati</taxon>
        <taxon>Deinococcota</taxon>
        <taxon>Deinococci</taxon>
        <taxon>Deinococcales</taxon>
        <taxon>Deinococcaceae</taxon>
        <taxon>Deinococcus</taxon>
    </lineage>
</organism>
<dbReference type="RefSeq" id="WP_189005045.1">
    <property type="nucleotide sequence ID" value="NZ_BMPP01000003.1"/>
</dbReference>
<keyword evidence="2" id="KW-1185">Reference proteome</keyword>
<gene>
    <name evidence="1" type="ORF">GCM10008955_09410</name>
</gene>
<name>A0ABQ2ENP9_9DEIO</name>
<comment type="caution">
    <text evidence="1">The sequence shown here is derived from an EMBL/GenBank/DDBJ whole genome shotgun (WGS) entry which is preliminary data.</text>
</comment>
<sequence>MLATKISDITGIWKQYQGNPLFAPSGNMGFIRYNADGSFALGATPESTAAPRAPFPSGTVRFADGRMTMQVQNAPPTMPECARAVYEVRVIKMGQRPVALYYTPVEDTCKPRLADLGHVLPYIGPAR</sequence>
<proteinExistence type="predicted"/>
<reference evidence="2" key="1">
    <citation type="journal article" date="2019" name="Int. J. Syst. Evol. Microbiol.">
        <title>The Global Catalogue of Microorganisms (GCM) 10K type strain sequencing project: providing services to taxonomists for standard genome sequencing and annotation.</title>
        <authorList>
            <consortium name="The Broad Institute Genomics Platform"/>
            <consortium name="The Broad Institute Genome Sequencing Center for Infectious Disease"/>
            <person name="Wu L."/>
            <person name="Ma J."/>
        </authorList>
    </citation>
    <scope>NUCLEOTIDE SEQUENCE [LARGE SCALE GENOMIC DNA]</scope>
    <source>
        <strain evidence="2">JCM 30331</strain>
    </source>
</reference>
<evidence type="ECO:0008006" key="3">
    <source>
        <dbReference type="Google" id="ProtNLM"/>
    </source>
</evidence>
<dbReference type="Proteomes" id="UP000647587">
    <property type="component" value="Unassembled WGS sequence"/>
</dbReference>
<dbReference type="EMBL" id="BMPP01000003">
    <property type="protein sequence ID" value="GGK18122.1"/>
    <property type="molecule type" value="Genomic_DNA"/>
</dbReference>
<protein>
    <recommendedName>
        <fullName evidence="3">Lipocalin-like domain-containing protein</fullName>
    </recommendedName>
</protein>
<accession>A0ABQ2ENP9</accession>
<evidence type="ECO:0000313" key="1">
    <source>
        <dbReference type="EMBL" id="GGK18122.1"/>
    </source>
</evidence>
<evidence type="ECO:0000313" key="2">
    <source>
        <dbReference type="Proteomes" id="UP000647587"/>
    </source>
</evidence>